<evidence type="ECO:0000256" key="3">
    <source>
        <dbReference type="SAM" id="MobiDB-lite"/>
    </source>
</evidence>
<evidence type="ECO:0000256" key="1">
    <source>
        <dbReference type="ARBA" id="ARBA00022723"/>
    </source>
</evidence>
<comment type="caution">
    <text evidence="5">The sequence shown here is derived from an EMBL/GenBank/DDBJ whole genome shotgun (WGS) entry which is preliminary data.</text>
</comment>
<dbReference type="InterPro" id="IPR050987">
    <property type="entry name" value="AtrR-like"/>
</dbReference>
<reference evidence="6" key="1">
    <citation type="journal article" date="2015" name="Genome Announc.">
        <title>Draft whole-genome sequence of the biocontrol agent Trichoderma harzianum T6776.</title>
        <authorList>
            <person name="Baroncelli R."/>
            <person name="Piaggeschi G."/>
            <person name="Fiorini L."/>
            <person name="Bertolini E."/>
            <person name="Zapparata A."/>
            <person name="Pe M.E."/>
            <person name="Sarrocco S."/>
            <person name="Vannacci G."/>
        </authorList>
    </citation>
    <scope>NUCLEOTIDE SEQUENCE [LARGE SCALE GENOMIC DNA]</scope>
    <source>
        <strain evidence="6">T6776</strain>
    </source>
</reference>
<dbReference type="GO" id="GO:0008270">
    <property type="term" value="F:zinc ion binding"/>
    <property type="evidence" value="ECO:0007669"/>
    <property type="project" value="InterPro"/>
</dbReference>
<keyword evidence="1" id="KW-0479">Metal-binding</keyword>
<dbReference type="GO" id="GO:0000981">
    <property type="term" value="F:DNA-binding transcription factor activity, RNA polymerase II-specific"/>
    <property type="evidence" value="ECO:0007669"/>
    <property type="project" value="InterPro"/>
</dbReference>
<gene>
    <name evidence="5" type="ORF">THAR02_03480</name>
</gene>
<dbReference type="SMART" id="SM00066">
    <property type="entry name" value="GAL4"/>
    <property type="match status" value="1"/>
</dbReference>
<keyword evidence="2" id="KW-0539">Nucleus</keyword>
<sequence length="706" mass="79623">MPKISTARKRDRYVPNACNRCRTAKVRCNGKSPCSYCIPRDPESCSYRSQQSPREPTTQHQQRSNNIESTEEQSLKTLLQQQNNKLDTLLKHISNIHQPYRFQNGRSRSPKNLFSCCEAPLPLIQSATSAFFCLHVIDVKLRALEIHTENAQIQDGTKAGSSSSFSILHDQILDGGAADIEAWDGEDADSNSWSSTADNVSPKASTHALETLKSAEVIRLIQKYQDIAGMMYPIVDATHPEQLVESVWANRSADKTNTESLSRWNRSQIGIVEMMVAIALTDESEDSSELMQALHDHVLPDVQYMVWNTRVDLQGLVLLVLVSLYYYYTHKWRKAWRFIRNVVRIILELGLNRRIVLDRSFPDQKAHTQALNTMWAVFVLEQQLRYALGLSTTMQDFFMDPTLPKPVNAPYLEAMIHYARIGAKACETLSCDESNTQVMSGDCQDAYTYFQYRLSEWRKAISTQFQYKSTSKRADQWNTQLDAILRLRANNLHFVVTRFMFFEREFLGMVPADLWSVCMDVAADTTCILATIDGSPEAYQATKSESNYFLVSSMGISFLAMLQGSLFPISVQSPLDPETCLRAQQSAILCLNLLRNRAESSRQSKHLWNRVSDLASRLNLLGFLAPVAPGNIEEVSGTAETMSINETWERHTSHWEQGLAGLSPSVTALGFPVSENNDDGPTSASKIYSAFDIMFGPDSVFNGIDE</sequence>
<dbReference type="CDD" id="cd00067">
    <property type="entry name" value="GAL4"/>
    <property type="match status" value="1"/>
</dbReference>
<dbReference type="OrthoDB" id="4884365at2759"/>
<evidence type="ECO:0000313" key="5">
    <source>
        <dbReference type="EMBL" id="KKP04404.1"/>
    </source>
</evidence>
<accession>A0A0G0AHA9</accession>
<dbReference type="GO" id="GO:0006351">
    <property type="term" value="P:DNA-templated transcription"/>
    <property type="evidence" value="ECO:0007669"/>
    <property type="project" value="InterPro"/>
</dbReference>
<dbReference type="OMA" id="GIVEMMV"/>
<dbReference type="GO" id="GO:0003677">
    <property type="term" value="F:DNA binding"/>
    <property type="evidence" value="ECO:0007669"/>
    <property type="project" value="InterPro"/>
</dbReference>
<dbReference type="PANTHER" id="PTHR46910:SF13">
    <property type="entry name" value="SPECIFIC TRANSCRIPTION FACTOR, PUTATIVE (AFU_ORTHOLOGUE AFUA_4G06190)-RELATED"/>
    <property type="match status" value="1"/>
</dbReference>
<dbReference type="EMBL" id="JOKZ01000078">
    <property type="protein sequence ID" value="KKP04404.1"/>
    <property type="molecule type" value="Genomic_DNA"/>
</dbReference>
<organism evidence="5 6">
    <name type="scientific">Trichoderma harzianum</name>
    <name type="common">Hypocrea lixii</name>
    <dbReference type="NCBI Taxonomy" id="5544"/>
    <lineage>
        <taxon>Eukaryota</taxon>
        <taxon>Fungi</taxon>
        <taxon>Dikarya</taxon>
        <taxon>Ascomycota</taxon>
        <taxon>Pezizomycotina</taxon>
        <taxon>Sordariomycetes</taxon>
        <taxon>Hypocreomycetidae</taxon>
        <taxon>Hypocreales</taxon>
        <taxon>Hypocreaceae</taxon>
        <taxon>Trichoderma</taxon>
    </lineage>
</organism>
<dbReference type="Gene3D" id="4.10.240.10">
    <property type="entry name" value="Zn(2)-C6 fungal-type DNA-binding domain"/>
    <property type="match status" value="1"/>
</dbReference>
<protein>
    <recommendedName>
        <fullName evidence="4">Zn(2)-C6 fungal-type domain-containing protein</fullName>
    </recommendedName>
</protein>
<dbReference type="InterPro" id="IPR001138">
    <property type="entry name" value="Zn2Cys6_DnaBD"/>
</dbReference>
<feature type="compositionally biased region" description="Polar residues" evidence="3">
    <location>
        <begin position="48"/>
        <end position="68"/>
    </location>
</feature>
<dbReference type="Pfam" id="PF04082">
    <property type="entry name" value="Fungal_trans"/>
    <property type="match status" value="1"/>
</dbReference>
<dbReference type="SUPFAM" id="SSF57701">
    <property type="entry name" value="Zn2/Cys6 DNA-binding domain"/>
    <property type="match status" value="1"/>
</dbReference>
<feature type="domain" description="Zn(2)-C6 fungal-type" evidence="4">
    <location>
        <begin position="17"/>
        <end position="47"/>
    </location>
</feature>
<proteinExistence type="predicted"/>
<evidence type="ECO:0000259" key="4">
    <source>
        <dbReference type="PROSITE" id="PS50048"/>
    </source>
</evidence>
<dbReference type="PROSITE" id="PS50048">
    <property type="entry name" value="ZN2_CY6_FUNGAL_2"/>
    <property type="match status" value="1"/>
</dbReference>
<evidence type="ECO:0000256" key="2">
    <source>
        <dbReference type="ARBA" id="ARBA00023242"/>
    </source>
</evidence>
<dbReference type="Proteomes" id="UP000034112">
    <property type="component" value="Unassembled WGS sequence"/>
</dbReference>
<evidence type="ECO:0000313" key="6">
    <source>
        <dbReference type="Proteomes" id="UP000034112"/>
    </source>
</evidence>
<dbReference type="Pfam" id="PF00172">
    <property type="entry name" value="Zn_clus"/>
    <property type="match status" value="1"/>
</dbReference>
<dbReference type="PROSITE" id="PS00463">
    <property type="entry name" value="ZN2_CY6_FUNGAL_1"/>
    <property type="match status" value="1"/>
</dbReference>
<feature type="region of interest" description="Disordered" evidence="3">
    <location>
        <begin position="48"/>
        <end position="73"/>
    </location>
</feature>
<dbReference type="InterPro" id="IPR036864">
    <property type="entry name" value="Zn2-C6_fun-type_DNA-bd_sf"/>
</dbReference>
<dbReference type="InterPro" id="IPR007219">
    <property type="entry name" value="XnlR_reg_dom"/>
</dbReference>
<dbReference type="AlphaFoldDB" id="A0A0G0AHA9"/>
<name>A0A0G0AHA9_TRIHA</name>
<dbReference type="PANTHER" id="PTHR46910">
    <property type="entry name" value="TRANSCRIPTION FACTOR PDR1"/>
    <property type="match status" value="1"/>
</dbReference>
<dbReference type="SMART" id="SM00906">
    <property type="entry name" value="Fungal_trans"/>
    <property type="match status" value="1"/>
</dbReference>
<dbReference type="CDD" id="cd12148">
    <property type="entry name" value="fungal_TF_MHR"/>
    <property type="match status" value="1"/>
</dbReference>